<gene>
    <name evidence="2" type="ORF">BCR25_03790</name>
</gene>
<accession>A0A1E5GVL1</accession>
<evidence type="ECO:0008006" key="4">
    <source>
        <dbReference type="Google" id="ProtNLM"/>
    </source>
</evidence>
<dbReference type="Proteomes" id="UP000095094">
    <property type="component" value="Unassembled WGS sequence"/>
</dbReference>
<reference evidence="3" key="1">
    <citation type="submission" date="2016-09" db="EMBL/GenBank/DDBJ databases">
        <authorList>
            <person name="Gulvik C.A."/>
        </authorList>
    </citation>
    <scope>NUCLEOTIDE SEQUENCE [LARGE SCALE GENOMIC DNA]</scope>
    <source>
        <strain evidence="3">LMG 8895</strain>
    </source>
</reference>
<dbReference type="RefSeq" id="WP_069663128.1">
    <property type="nucleotide sequence ID" value="NZ_JBHUJJ010000001.1"/>
</dbReference>
<evidence type="ECO:0000313" key="3">
    <source>
        <dbReference type="Proteomes" id="UP000095094"/>
    </source>
</evidence>
<proteinExistence type="predicted"/>
<organism evidence="2 3">
    <name type="scientific">Enterococcus termitis</name>
    <dbReference type="NCBI Taxonomy" id="332950"/>
    <lineage>
        <taxon>Bacteria</taxon>
        <taxon>Bacillati</taxon>
        <taxon>Bacillota</taxon>
        <taxon>Bacilli</taxon>
        <taxon>Lactobacillales</taxon>
        <taxon>Enterococcaceae</taxon>
        <taxon>Enterococcus</taxon>
    </lineage>
</organism>
<keyword evidence="1" id="KW-0732">Signal</keyword>
<comment type="caution">
    <text evidence="2">The sequence shown here is derived from an EMBL/GenBank/DDBJ whole genome shotgun (WGS) entry which is preliminary data.</text>
</comment>
<name>A0A1E5GVL1_9ENTE</name>
<sequence>MKSKKYLLMGLLVCSVLGLAAHVSFAEETKATMETLETVSSESNAKTKETAKELDITPTFKLEKIKTTVGGKGLIEVEPLEGLKDLKGTFKVTVADTSILTVDKQGTWQGLKAGTTTAVLDFEWSEESLAKIQKKFPDTQLNQKSIAQEIPVEVTQADEKFVDITPEYNLKEIKAKIGETGQFTVKPMGGVSDLKGIFTAHISSGQAKDVLSVDADGKWTALKAGKTEFVLDYKVI</sequence>
<feature type="signal peptide" evidence="1">
    <location>
        <begin position="1"/>
        <end position="26"/>
    </location>
</feature>
<evidence type="ECO:0000256" key="1">
    <source>
        <dbReference type="SAM" id="SignalP"/>
    </source>
</evidence>
<protein>
    <recommendedName>
        <fullName evidence="4">WxL domain-containing protein</fullName>
    </recommendedName>
</protein>
<feature type="chain" id="PRO_5009177832" description="WxL domain-containing protein" evidence="1">
    <location>
        <begin position="27"/>
        <end position="236"/>
    </location>
</feature>
<dbReference type="AlphaFoldDB" id="A0A1E5GVL1"/>
<dbReference type="EMBL" id="MIJY01000012">
    <property type="protein sequence ID" value="OEG16731.1"/>
    <property type="molecule type" value="Genomic_DNA"/>
</dbReference>
<evidence type="ECO:0000313" key="2">
    <source>
        <dbReference type="EMBL" id="OEG16731.1"/>
    </source>
</evidence>
<keyword evidence="3" id="KW-1185">Reference proteome</keyword>